<evidence type="ECO:0000313" key="1">
    <source>
        <dbReference type="EMBL" id="QGY00609.1"/>
    </source>
</evidence>
<accession>A0A6B9FDD7</accession>
<dbReference type="EMBL" id="CP043538">
    <property type="protein sequence ID" value="QGY00609.1"/>
    <property type="molecule type" value="Genomic_DNA"/>
</dbReference>
<reference evidence="1 2" key="2">
    <citation type="journal article" date="2013" name="Genome Announc.">
        <title>Draft Genome Sequence of Methylobacterium mesophilicum Strain SR1.6/6, Isolated from Citrus sinensis.</title>
        <authorList>
            <person name="Marinho Almeida D."/>
            <person name="Dini-Andreote F."/>
            <person name="Camargo Neves A.A."/>
            <person name="Juca Ramos R.T."/>
            <person name="Andreote F.D."/>
            <person name="Carneiro A.R."/>
            <person name="Oliveira de Souza Lima A."/>
            <person name="Caracciolo Gomes de Sa P.H."/>
            <person name="Ribeiro Barbosa M.S."/>
            <person name="Araujo W.L."/>
            <person name="Silva A."/>
        </authorList>
    </citation>
    <scope>NUCLEOTIDE SEQUENCE [LARGE SCALE GENOMIC DNA]</scope>
    <source>
        <strain evidence="1 2">SR1.6/6</strain>
    </source>
</reference>
<sequence>MTMPDTDSYPTRKAYIEEWGTYFKEKMDAGWEGYLITLMFKQIPGSEAAKLRVMEQELYRVYATHLSRLFRRPNAPANRGKLPIWIASPDYPVAKHEKVLLDEVRINDGLHLHVAALYHRDRRFTCSIEDHFADLMHIYIHGQHELLRMHISRIETEERYVVGYGFKTVVRRASIGVDGLIVLPRTAGEMQSERLCASAAA</sequence>
<name>A0A6B9FDD7_9HYPH</name>
<dbReference type="RefSeq" id="WP_039894154.1">
    <property type="nucleotide sequence ID" value="NZ_CP043538.1"/>
</dbReference>
<protein>
    <submittedName>
        <fullName evidence="1">Uncharacterized protein</fullName>
    </submittedName>
</protein>
<dbReference type="Proteomes" id="UP000012488">
    <property type="component" value="Chromosome"/>
</dbReference>
<organism evidence="1 2">
    <name type="scientific">Methylobacterium mesophilicum SR1.6/6</name>
    <dbReference type="NCBI Taxonomy" id="908290"/>
    <lineage>
        <taxon>Bacteria</taxon>
        <taxon>Pseudomonadati</taxon>
        <taxon>Pseudomonadota</taxon>
        <taxon>Alphaproteobacteria</taxon>
        <taxon>Hyphomicrobiales</taxon>
        <taxon>Methylobacteriaceae</taxon>
        <taxon>Methylobacterium</taxon>
    </lineage>
</organism>
<dbReference type="OrthoDB" id="7992451at2"/>
<dbReference type="AlphaFoldDB" id="A0A6B9FDD7"/>
<dbReference type="KEGG" id="mmes:MMSR116_00815"/>
<gene>
    <name evidence="1" type="ORF">MMSR116_00815</name>
</gene>
<evidence type="ECO:0000313" key="2">
    <source>
        <dbReference type="Proteomes" id="UP000012488"/>
    </source>
</evidence>
<proteinExistence type="predicted"/>
<reference evidence="1 2" key="1">
    <citation type="journal article" date="2012" name="Genet. Mol. Biol.">
        <title>Analysis of 16S rRNA and mxaF genes revealing insights into Methylobacterium niche-specific plant association.</title>
        <authorList>
            <person name="Dourado M.N."/>
            <person name="Andreote F.D."/>
            <person name="Dini-Andreote F."/>
            <person name="Conti R."/>
            <person name="Araujo J.M."/>
            <person name="Araujo W.L."/>
        </authorList>
    </citation>
    <scope>NUCLEOTIDE SEQUENCE [LARGE SCALE GENOMIC DNA]</scope>
    <source>
        <strain evidence="1 2">SR1.6/6</strain>
    </source>
</reference>